<dbReference type="RefSeq" id="WP_074655356.1">
    <property type="nucleotide sequence ID" value="NZ_FNSD01000001.1"/>
</dbReference>
<protein>
    <submittedName>
        <fullName evidence="3">Outer membrane lipoprotein carrier protein</fullName>
    </submittedName>
</protein>
<dbReference type="Gene3D" id="2.50.20.10">
    <property type="entry name" value="Lipoprotein localisation LolA/LolB/LppX"/>
    <property type="match status" value="1"/>
</dbReference>
<feature type="signal peptide" evidence="2">
    <location>
        <begin position="1"/>
        <end position="20"/>
    </location>
</feature>
<keyword evidence="3" id="KW-0449">Lipoprotein</keyword>
<dbReference type="OrthoDB" id="9785727at2"/>
<organism evidence="3 4">
    <name type="scientific">Terriglobus roseus</name>
    <dbReference type="NCBI Taxonomy" id="392734"/>
    <lineage>
        <taxon>Bacteria</taxon>
        <taxon>Pseudomonadati</taxon>
        <taxon>Acidobacteriota</taxon>
        <taxon>Terriglobia</taxon>
        <taxon>Terriglobales</taxon>
        <taxon>Acidobacteriaceae</taxon>
        <taxon>Terriglobus</taxon>
    </lineage>
</organism>
<feature type="chain" id="PRO_5010238309" evidence="2">
    <location>
        <begin position="21"/>
        <end position="216"/>
    </location>
</feature>
<sequence>MRLIARTAVLLATVVLPVAAQDVHTLASKVDDHYNHLTSLRANYTEHYSGMGQQRTETGTLLLRKPGRMRWTYSSGKLFVLDGKFGVSYTPGDPQAQRVPAKQLDDMRSPLRFLLGHTKLEKELDHLQATPAANGAVTLAGTPHYEMTPGDQRVQKIAVTVSPSSGAISGLRIEEIDGSFTDFIFRDMQENVPAADADFRFTPPAGVTVIDGLPPA</sequence>
<dbReference type="SUPFAM" id="SSF89392">
    <property type="entry name" value="Prokaryotic lipoproteins and lipoprotein localization factors"/>
    <property type="match status" value="1"/>
</dbReference>
<dbReference type="Pfam" id="PF03548">
    <property type="entry name" value="LolA"/>
    <property type="match status" value="1"/>
</dbReference>
<dbReference type="AlphaFoldDB" id="A0A1H4T292"/>
<dbReference type="PANTHER" id="PTHR35869:SF1">
    <property type="entry name" value="OUTER-MEMBRANE LIPOPROTEIN CARRIER PROTEIN"/>
    <property type="match status" value="1"/>
</dbReference>
<accession>A0A1H4T292</accession>
<name>A0A1H4T292_9BACT</name>
<dbReference type="PANTHER" id="PTHR35869">
    <property type="entry name" value="OUTER-MEMBRANE LIPOPROTEIN CARRIER PROTEIN"/>
    <property type="match status" value="1"/>
</dbReference>
<evidence type="ECO:0000256" key="1">
    <source>
        <dbReference type="ARBA" id="ARBA00022729"/>
    </source>
</evidence>
<keyword evidence="1 2" id="KW-0732">Signal</keyword>
<evidence type="ECO:0000313" key="4">
    <source>
        <dbReference type="Proteomes" id="UP000182409"/>
    </source>
</evidence>
<dbReference type="InterPro" id="IPR004564">
    <property type="entry name" value="OM_lipoprot_carrier_LolA-like"/>
</dbReference>
<dbReference type="CDD" id="cd16325">
    <property type="entry name" value="LolA"/>
    <property type="match status" value="1"/>
</dbReference>
<dbReference type="InterPro" id="IPR029046">
    <property type="entry name" value="LolA/LolB/LppX"/>
</dbReference>
<reference evidence="3 4" key="1">
    <citation type="submission" date="2016-10" db="EMBL/GenBank/DDBJ databases">
        <authorList>
            <person name="de Groot N.N."/>
        </authorList>
    </citation>
    <scope>NUCLEOTIDE SEQUENCE [LARGE SCALE GENOMIC DNA]</scope>
    <source>
        <strain evidence="3 4">AB35.6</strain>
    </source>
</reference>
<dbReference type="Proteomes" id="UP000182409">
    <property type="component" value="Unassembled WGS sequence"/>
</dbReference>
<evidence type="ECO:0000313" key="3">
    <source>
        <dbReference type="EMBL" id="SEC50430.1"/>
    </source>
</evidence>
<dbReference type="EMBL" id="FNSD01000001">
    <property type="protein sequence ID" value="SEC50430.1"/>
    <property type="molecule type" value="Genomic_DNA"/>
</dbReference>
<proteinExistence type="predicted"/>
<evidence type="ECO:0000256" key="2">
    <source>
        <dbReference type="SAM" id="SignalP"/>
    </source>
</evidence>
<gene>
    <name evidence="3" type="ORF">SAMN05443244_3622</name>
</gene>